<dbReference type="Proteomes" id="UP001501508">
    <property type="component" value="Unassembled WGS sequence"/>
</dbReference>
<dbReference type="Gene3D" id="3.20.20.80">
    <property type="entry name" value="Glycosidases"/>
    <property type="match status" value="1"/>
</dbReference>
<keyword evidence="2" id="KW-1185">Reference proteome</keyword>
<reference evidence="2" key="1">
    <citation type="journal article" date="2019" name="Int. J. Syst. Evol. Microbiol.">
        <title>The Global Catalogue of Microorganisms (GCM) 10K type strain sequencing project: providing services to taxonomists for standard genome sequencing and annotation.</title>
        <authorList>
            <consortium name="The Broad Institute Genomics Platform"/>
            <consortium name="The Broad Institute Genome Sequencing Center for Infectious Disease"/>
            <person name="Wu L."/>
            <person name="Ma J."/>
        </authorList>
    </citation>
    <scope>NUCLEOTIDE SEQUENCE [LARGE SCALE GENOMIC DNA]</scope>
    <source>
        <strain evidence="2">JCM 31920</strain>
    </source>
</reference>
<evidence type="ECO:0000313" key="1">
    <source>
        <dbReference type="EMBL" id="GAA4441369.1"/>
    </source>
</evidence>
<evidence type="ECO:0000313" key="2">
    <source>
        <dbReference type="Proteomes" id="UP001501508"/>
    </source>
</evidence>
<gene>
    <name evidence="1" type="ORF">GCM10023091_26540</name>
</gene>
<proteinExistence type="predicted"/>
<dbReference type="RefSeq" id="WP_345029898.1">
    <property type="nucleotide sequence ID" value="NZ_BAABEY010000025.1"/>
</dbReference>
<name>A0ABP8M1N3_9BACT</name>
<comment type="caution">
    <text evidence="1">The sequence shown here is derived from an EMBL/GenBank/DDBJ whole genome shotgun (WGS) entry which is preliminary data.</text>
</comment>
<organism evidence="1 2">
    <name type="scientific">Ravibacter arvi</name>
    <dbReference type="NCBI Taxonomy" id="2051041"/>
    <lineage>
        <taxon>Bacteria</taxon>
        <taxon>Pseudomonadati</taxon>
        <taxon>Bacteroidota</taxon>
        <taxon>Cytophagia</taxon>
        <taxon>Cytophagales</taxon>
        <taxon>Spirosomataceae</taxon>
        <taxon>Ravibacter</taxon>
    </lineage>
</organism>
<dbReference type="EMBL" id="BAABEY010000025">
    <property type="protein sequence ID" value="GAA4441369.1"/>
    <property type="molecule type" value="Genomic_DNA"/>
</dbReference>
<sequence>MIRNLIFIAFCLFPGIRGTAQTLAGTDDLGRTLPQSDRVGAPRQNRHVAMFYFLWQDQAPAKSWDLHEIWTKHPEAFEDFDHPAWGGDGKTVGYYYWGQPIYGYYKGDDYWVHLRNMQLLADAAVDLVVIDATNGPTYPQQADALMRAMMAVNQQGKKAPKIVFYTNTASGATMQTVYNQFYKPGAPHYYPETWFLLDGKPLIIGVTAESAGREFEHFFSYRETQWPNEGRHKINGWPWIEFQRPQHVYSNHKGEREIVNVSVAQHPNPTAGMGGSAFYGNQDNWGRSFRNGSKGNPEQDIFYGYNVQEQWDFAVRQEVPFVFVTGWNEWIAGKWPSHDANPEHSWFCDQASPEYSRDIEPTLTAGLRDHYYMQLVDNVRRYKGVAPNPVLSPVKTVRSWKDWDSVFPEYTDYTGDTAPRHHPGAPVDPPTTYVNTTGRNDFHRAKVARDQKNIYFYISTVKPVSKQDGNNWMVLYLDTDRSHRTGWKGFDLRVTGGETLQKFRNGKWTESGKVSCKTEGNQMMITIPRNSLGEPDAPVNLEFKWSDNMQDETEPLDWYLNGDAAPGGRFNFIACEK</sequence>
<protein>
    <submittedName>
        <fullName evidence="1">Uncharacterized protein</fullName>
    </submittedName>
</protein>
<accession>A0ABP8M1N3</accession>